<keyword evidence="1" id="KW-0067">ATP-binding</keyword>
<dbReference type="Proteomes" id="UP000321479">
    <property type="component" value="Chromosome"/>
</dbReference>
<dbReference type="OrthoDB" id="108548at2"/>
<name>A0A5B8UPZ4_9SPHI</name>
<evidence type="ECO:0000256" key="2">
    <source>
        <dbReference type="SAM" id="MobiDB-lite"/>
    </source>
</evidence>
<dbReference type="GO" id="GO:0018169">
    <property type="term" value="F:ribosomal S6-glutamic acid ligase activity"/>
    <property type="evidence" value="ECO:0007669"/>
    <property type="project" value="TreeGrafter"/>
</dbReference>
<protein>
    <recommendedName>
        <fullName evidence="3">ATP-grasp domain-containing protein</fullName>
    </recommendedName>
</protein>
<dbReference type="Gene3D" id="3.30.1490.20">
    <property type="entry name" value="ATP-grasp fold, A domain"/>
    <property type="match status" value="1"/>
</dbReference>
<dbReference type="SUPFAM" id="SSF56059">
    <property type="entry name" value="Glutathione synthetase ATP-binding domain-like"/>
    <property type="match status" value="1"/>
</dbReference>
<evidence type="ECO:0000256" key="1">
    <source>
        <dbReference type="PROSITE-ProRule" id="PRU00409"/>
    </source>
</evidence>
<dbReference type="PANTHER" id="PTHR21621:SF0">
    <property type="entry name" value="BETA-CITRYLGLUTAMATE SYNTHASE B-RELATED"/>
    <property type="match status" value="1"/>
</dbReference>
<evidence type="ECO:0000259" key="3">
    <source>
        <dbReference type="PROSITE" id="PS50975"/>
    </source>
</evidence>
<dbReference type="GO" id="GO:0005737">
    <property type="term" value="C:cytoplasm"/>
    <property type="evidence" value="ECO:0007669"/>
    <property type="project" value="TreeGrafter"/>
</dbReference>
<dbReference type="PANTHER" id="PTHR21621">
    <property type="entry name" value="RIBOSOMAL PROTEIN S6 MODIFICATION PROTEIN"/>
    <property type="match status" value="1"/>
</dbReference>
<reference evidence="4 5" key="1">
    <citation type="journal article" date="2017" name="Curr. Microbiol.">
        <title>Mucilaginibacter ginsenosidivorans sp. nov., Isolated from Soil of Ginseng Field.</title>
        <authorList>
            <person name="Kim M.M."/>
            <person name="Siddiqi M.Z."/>
            <person name="Im W.T."/>
        </authorList>
    </citation>
    <scope>NUCLEOTIDE SEQUENCE [LARGE SCALE GENOMIC DNA]</scope>
    <source>
        <strain evidence="4 5">Gsoil 3017</strain>
    </source>
</reference>
<accession>A0A5B8UPZ4</accession>
<keyword evidence="5" id="KW-1185">Reference proteome</keyword>
<dbReference type="RefSeq" id="WP_147029729.1">
    <property type="nucleotide sequence ID" value="NZ_CP042436.1"/>
</dbReference>
<evidence type="ECO:0000313" key="5">
    <source>
        <dbReference type="Proteomes" id="UP000321479"/>
    </source>
</evidence>
<dbReference type="KEGG" id="mgin:FRZ54_00660"/>
<dbReference type="AlphaFoldDB" id="A0A5B8UPZ4"/>
<feature type="region of interest" description="Disordered" evidence="2">
    <location>
        <begin position="325"/>
        <end position="365"/>
    </location>
</feature>
<dbReference type="PROSITE" id="PS50975">
    <property type="entry name" value="ATP_GRASP"/>
    <property type="match status" value="1"/>
</dbReference>
<dbReference type="InterPro" id="IPR013815">
    <property type="entry name" value="ATP_grasp_subdomain_1"/>
</dbReference>
<evidence type="ECO:0000313" key="4">
    <source>
        <dbReference type="EMBL" id="QEC61150.1"/>
    </source>
</evidence>
<dbReference type="GO" id="GO:0005524">
    <property type="term" value="F:ATP binding"/>
    <property type="evidence" value="ECO:0007669"/>
    <property type="project" value="UniProtKB-UniRule"/>
</dbReference>
<dbReference type="InterPro" id="IPR011761">
    <property type="entry name" value="ATP-grasp"/>
</dbReference>
<feature type="domain" description="ATP-grasp" evidence="3">
    <location>
        <begin position="92"/>
        <end position="290"/>
    </location>
</feature>
<proteinExistence type="predicted"/>
<dbReference type="GO" id="GO:0046872">
    <property type="term" value="F:metal ion binding"/>
    <property type="evidence" value="ECO:0007669"/>
    <property type="project" value="InterPro"/>
</dbReference>
<gene>
    <name evidence="4" type="ORF">FRZ54_00660</name>
</gene>
<dbReference type="GO" id="GO:0009432">
    <property type="term" value="P:SOS response"/>
    <property type="evidence" value="ECO:0007669"/>
    <property type="project" value="TreeGrafter"/>
</dbReference>
<keyword evidence="1" id="KW-0547">Nucleotide-binding</keyword>
<feature type="compositionally biased region" description="Basic and acidic residues" evidence="2">
    <location>
        <begin position="325"/>
        <end position="349"/>
    </location>
</feature>
<sequence>MKKIGILFGQENSFPHAFVDRINQKGEKDISAEFVHIDKVMQAESQGYSVIIDRISQDVPFYRAMLKNAAICGTAVINNPFWWSADEKFFNNALAVKIGVPVPKTVILPSKDLPDDTTSQSFRNLAYPLDWDGIFNYVGFPAYMKPFDGGGWKEVYKIDSLDDLWPKYDQTKQYVMMLQEEIIFDDYFRCYCIGGKHVRIMQYEPRNPHHLRYEHGKAPAEKKLLETVKNYVIKLNKYLGYDFNTVEFAIRNGVPYAIDFCNPAPDAEVTSVGQENFDWVVETAADYAIERAKKQKYGQDNLTWGEFVRTGAAKEDLLSSEKKIEKKAGKKDVETGKIDHAISAEETVKKSAPQKAPAKKPAAKK</sequence>
<organism evidence="4 5">
    <name type="scientific">Mucilaginibacter ginsenosidivorans</name>
    <dbReference type="NCBI Taxonomy" id="398053"/>
    <lineage>
        <taxon>Bacteria</taxon>
        <taxon>Pseudomonadati</taxon>
        <taxon>Bacteroidota</taxon>
        <taxon>Sphingobacteriia</taxon>
        <taxon>Sphingobacteriales</taxon>
        <taxon>Sphingobacteriaceae</taxon>
        <taxon>Mucilaginibacter</taxon>
    </lineage>
</organism>
<dbReference type="EMBL" id="CP042436">
    <property type="protein sequence ID" value="QEC61150.1"/>
    <property type="molecule type" value="Genomic_DNA"/>
</dbReference>